<reference evidence="1" key="1">
    <citation type="submission" date="2018-05" db="EMBL/GenBank/DDBJ databases">
        <authorList>
            <person name="Lanie J.A."/>
            <person name="Ng W.-L."/>
            <person name="Kazmierczak K.M."/>
            <person name="Andrzejewski T.M."/>
            <person name="Davidsen T.M."/>
            <person name="Wayne K.J."/>
            <person name="Tettelin H."/>
            <person name="Glass J.I."/>
            <person name="Rusch D."/>
            <person name="Podicherti R."/>
            <person name="Tsui H.-C.T."/>
            <person name="Winkler M.E."/>
        </authorList>
    </citation>
    <scope>NUCLEOTIDE SEQUENCE</scope>
</reference>
<protein>
    <submittedName>
        <fullName evidence="1">Uncharacterized protein</fullName>
    </submittedName>
</protein>
<name>A0A382V4P5_9ZZZZ</name>
<proteinExistence type="predicted"/>
<accession>A0A382V4P5</accession>
<gene>
    <name evidence="1" type="ORF">METZ01_LOCUS394317</name>
</gene>
<evidence type="ECO:0000313" key="1">
    <source>
        <dbReference type="EMBL" id="SVD41463.1"/>
    </source>
</evidence>
<dbReference type="AlphaFoldDB" id="A0A382V4P5"/>
<sequence>MPESVDPPVVDGYDYRLDAANVLNHLFPGNEACLLRELGDATLAALQDRPMAPIE</sequence>
<dbReference type="EMBL" id="UINC01149166">
    <property type="protein sequence ID" value="SVD41463.1"/>
    <property type="molecule type" value="Genomic_DNA"/>
</dbReference>
<organism evidence="1">
    <name type="scientific">marine metagenome</name>
    <dbReference type="NCBI Taxonomy" id="408172"/>
    <lineage>
        <taxon>unclassified sequences</taxon>
        <taxon>metagenomes</taxon>
        <taxon>ecological metagenomes</taxon>
    </lineage>
</organism>
<feature type="non-terminal residue" evidence="1">
    <location>
        <position position="55"/>
    </location>
</feature>